<dbReference type="Pfam" id="PF07589">
    <property type="entry name" value="PEP-CTERM"/>
    <property type="match status" value="1"/>
</dbReference>
<feature type="signal peptide" evidence="1">
    <location>
        <begin position="1"/>
        <end position="26"/>
    </location>
</feature>
<accession>A0A6I3XR85</accession>
<name>A0A6I3XR85_9BURK</name>
<dbReference type="NCBIfam" id="TIGR02595">
    <property type="entry name" value="PEP_CTERM"/>
    <property type="match status" value="1"/>
</dbReference>
<evidence type="ECO:0000259" key="2">
    <source>
        <dbReference type="Pfam" id="PF07589"/>
    </source>
</evidence>
<reference evidence="3 4" key="1">
    <citation type="submission" date="2019-11" db="EMBL/GenBank/DDBJ databases">
        <title>Draft Genome Sequences of Six Type Strains of the Genus Massilia.</title>
        <authorList>
            <person name="Miess H."/>
            <person name="Frediansyah A."/>
            <person name="Goeker M."/>
            <person name="Gross H."/>
        </authorList>
    </citation>
    <scope>NUCLEOTIDE SEQUENCE [LARGE SCALE GENOMIC DNA]</scope>
    <source>
        <strain evidence="3 4">DSM 17513</strain>
    </source>
</reference>
<feature type="domain" description="Ice-binding protein C-terminal" evidence="2">
    <location>
        <begin position="179"/>
        <end position="202"/>
    </location>
</feature>
<keyword evidence="1" id="KW-0732">Signal</keyword>
<dbReference type="RefSeq" id="WP_155711469.1">
    <property type="nucleotide sequence ID" value="NZ_BMWU01000010.1"/>
</dbReference>
<evidence type="ECO:0000313" key="3">
    <source>
        <dbReference type="EMBL" id="MUI15832.1"/>
    </source>
</evidence>
<dbReference type="NCBIfam" id="NF038129">
    <property type="entry name" value="PEP_NF038129"/>
    <property type="match status" value="1"/>
</dbReference>
<feature type="chain" id="PRO_5026125028" evidence="1">
    <location>
        <begin position="27"/>
        <end position="210"/>
    </location>
</feature>
<dbReference type="AlphaFoldDB" id="A0A6I3XR85"/>
<evidence type="ECO:0000313" key="4">
    <source>
        <dbReference type="Proteomes" id="UP000431684"/>
    </source>
</evidence>
<organism evidence="3 4">
    <name type="scientific">Pseudoduganella dura</name>
    <dbReference type="NCBI Taxonomy" id="321982"/>
    <lineage>
        <taxon>Bacteria</taxon>
        <taxon>Pseudomonadati</taxon>
        <taxon>Pseudomonadota</taxon>
        <taxon>Betaproteobacteria</taxon>
        <taxon>Burkholderiales</taxon>
        <taxon>Oxalobacteraceae</taxon>
        <taxon>Telluria group</taxon>
        <taxon>Pseudoduganella</taxon>
    </lineage>
</organism>
<dbReference type="Proteomes" id="UP000431684">
    <property type="component" value="Unassembled WGS sequence"/>
</dbReference>
<proteinExistence type="predicted"/>
<keyword evidence="4" id="KW-1185">Reference proteome</keyword>
<comment type="caution">
    <text evidence="3">The sequence shown here is derived from an EMBL/GenBank/DDBJ whole genome shotgun (WGS) entry which is preliminary data.</text>
</comment>
<dbReference type="OrthoDB" id="8702817at2"/>
<dbReference type="InterPro" id="IPR013424">
    <property type="entry name" value="Ice-binding_C"/>
</dbReference>
<evidence type="ECO:0000256" key="1">
    <source>
        <dbReference type="SAM" id="SignalP"/>
    </source>
</evidence>
<dbReference type="EMBL" id="WNWM01000002">
    <property type="protein sequence ID" value="MUI15832.1"/>
    <property type="molecule type" value="Genomic_DNA"/>
</dbReference>
<gene>
    <name evidence="3" type="ORF">GJV26_25730</name>
</gene>
<protein>
    <submittedName>
        <fullName evidence="3">PEP-CTERM sorting domain-containing protein</fullName>
    </submittedName>
</protein>
<sequence>MMQNLKNRLALCLAALALLASHAVHALPTYHVSVDTRGFAGEALLDLTFLANAGATPASAVLDNFSGAFGATFDASPYVAGTIPAGVVLGNRNGGDYLTQYVRLGGWLSFDIRFGGAFATTENIDASLFAATLYNTGLTGHIGDAGSLVEFALLPQVDGIPGGIDVTASALASVTEVSPVPEPSMLPMALTGLGLLGLHRRRQSKTVRKR</sequence>